<dbReference type="Proteomes" id="UP000779574">
    <property type="component" value="Unassembled WGS sequence"/>
</dbReference>
<evidence type="ECO:0000259" key="3">
    <source>
        <dbReference type="PROSITE" id="PS51011"/>
    </source>
</evidence>
<dbReference type="Gene3D" id="3.30.710.10">
    <property type="entry name" value="Potassium Channel Kv1.1, Chain A"/>
    <property type="match status" value="1"/>
</dbReference>
<evidence type="ECO:0008006" key="6">
    <source>
        <dbReference type="Google" id="ProtNLM"/>
    </source>
</evidence>
<organism evidence="4 5">
    <name type="scientific">Aureobasidium melanogenum</name>
    <name type="common">Aureobasidium pullulans var. melanogenum</name>
    <dbReference type="NCBI Taxonomy" id="46634"/>
    <lineage>
        <taxon>Eukaryota</taxon>
        <taxon>Fungi</taxon>
        <taxon>Dikarya</taxon>
        <taxon>Ascomycota</taxon>
        <taxon>Pezizomycotina</taxon>
        <taxon>Dothideomycetes</taxon>
        <taxon>Dothideomycetidae</taxon>
        <taxon>Dothideales</taxon>
        <taxon>Saccotheciaceae</taxon>
        <taxon>Aureobasidium</taxon>
    </lineage>
</organism>
<dbReference type="PANTHER" id="PTHR47843:SF2">
    <property type="entry name" value="BTB DOMAIN-CONTAINING PROTEIN"/>
    <property type="match status" value="1"/>
</dbReference>
<dbReference type="CDD" id="cd16100">
    <property type="entry name" value="ARID"/>
    <property type="match status" value="1"/>
</dbReference>
<dbReference type="SUPFAM" id="SSF46774">
    <property type="entry name" value="ARID-like"/>
    <property type="match status" value="1"/>
</dbReference>
<dbReference type="InterPro" id="IPR036431">
    <property type="entry name" value="ARID_dom_sf"/>
</dbReference>
<reference evidence="4" key="2">
    <citation type="submission" date="2021-08" db="EMBL/GenBank/DDBJ databases">
        <authorList>
            <person name="Gostincar C."/>
            <person name="Sun X."/>
            <person name="Song Z."/>
            <person name="Gunde-Cimerman N."/>
        </authorList>
    </citation>
    <scope>NUCLEOTIDE SEQUENCE</scope>
    <source>
        <strain evidence="4">EXF-9911</strain>
    </source>
</reference>
<protein>
    <recommendedName>
        <fullName evidence="6">BTB domain-containing protein</fullName>
    </recommendedName>
</protein>
<evidence type="ECO:0000259" key="2">
    <source>
        <dbReference type="PROSITE" id="PS50097"/>
    </source>
</evidence>
<dbReference type="OrthoDB" id="194443at2759"/>
<dbReference type="PROSITE" id="PS51011">
    <property type="entry name" value="ARID"/>
    <property type="match status" value="1"/>
</dbReference>
<dbReference type="Pfam" id="PF01388">
    <property type="entry name" value="ARID"/>
    <property type="match status" value="1"/>
</dbReference>
<dbReference type="InterPro" id="IPR001606">
    <property type="entry name" value="ARID_dom"/>
</dbReference>
<comment type="caution">
    <text evidence="4">The sequence shown here is derived from an EMBL/GenBank/DDBJ whole genome shotgun (WGS) entry which is preliminary data.</text>
</comment>
<dbReference type="SMART" id="SM00501">
    <property type="entry name" value="BRIGHT"/>
    <property type="match status" value="1"/>
</dbReference>
<dbReference type="PROSITE" id="PS50097">
    <property type="entry name" value="BTB"/>
    <property type="match status" value="1"/>
</dbReference>
<reference evidence="4" key="1">
    <citation type="journal article" date="2021" name="J Fungi (Basel)">
        <title>Virulence traits and population genomics of the black yeast Aureobasidium melanogenum.</title>
        <authorList>
            <person name="Cernosa A."/>
            <person name="Sun X."/>
            <person name="Gostincar C."/>
            <person name="Fang C."/>
            <person name="Gunde-Cimerman N."/>
            <person name="Song Z."/>
        </authorList>
    </citation>
    <scope>NUCLEOTIDE SEQUENCE</scope>
    <source>
        <strain evidence="4">EXF-9911</strain>
    </source>
</reference>
<dbReference type="InterPro" id="IPR000210">
    <property type="entry name" value="BTB/POZ_dom"/>
</dbReference>
<accession>A0A9P8EWR9</accession>
<dbReference type="PANTHER" id="PTHR47843">
    <property type="entry name" value="BTB DOMAIN-CONTAINING PROTEIN-RELATED"/>
    <property type="match status" value="1"/>
</dbReference>
<feature type="compositionally biased region" description="Polar residues" evidence="1">
    <location>
        <begin position="44"/>
        <end position="59"/>
    </location>
</feature>
<feature type="non-terminal residue" evidence="4">
    <location>
        <position position="374"/>
    </location>
</feature>
<dbReference type="EMBL" id="JAHFXF010000036">
    <property type="protein sequence ID" value="KAG9699289.1"/>
    <property type="molecule type" value="Genomic_DNA"/>
</dbReference>
<feature type="domain" description="BTB" evidence="2">
    <location>
        <begin position="90"/>
        <end position="156"/>
    </location>
</feature>
<feature type="region of interest" description="Disordered" evidence="1">
    <location>
        <begin position="30"/>
        <end position="59"/>
    </location>
</feature>
<evidence type="ECO:0000313" key="4">
    <source>
        <dbReference type="EMBL" id="KAG9699289.1"/>
    </source>
</evidence>
<name>A0A9P8EWR9_AURME</name>
<evidence type="ECO:0000313" key="5">
    <source>
        <dbReference type="Proteomes" id="UP000779574"/>
    </source>
</evidence>
<dbReference type="SUPFAM" id="SSF54695">
    <property type="entry name" value="POZ domain"/>
    <property type="match status" value="1"/>
</dbReference>
<dbReference type="InterPro" id="IPR011333">
    <property type="entry name" value="SKP1/BTB/POZ_sf"/>
</dbReference>
<dbReference type="AlphaFoldDB" id="A0A9P8EWR9"/>
<dbReference type="GO" id="GO:0003677">
    <property type="term" value="F:DNA binding"/>
    <property type="evidence" value="ECO:0007669"/>
    <property type="project" value="InterPro"/>
</dbReference>
<proteinExistence type="predicted"/>
<evidence type="ECO:0000256" key="1">
    <source>
        <dbReference type="SAM" id="MobiDB-lite"/>
    </source>
</evidence>
<gene>
    <name evidence="4" type="ORF">KCU76_g1626</name>
</gene>
<sequence length="374" mass="42134">MGNAFRPASQDENVGDRALVVRESLVDKPHDHFDTAIDQDDSENPVSQSEKPSTMNGTETLDDVSAVEGSHDPAQATPERSLIPTQSTAPYIDVVVEGKSTLISKHLLCSQSSFFDRALNGSFREAHDNRVILDECYEVFQIFHTWLLEGKLEFVELNLDASVDVHVEQHQLALLEIYIFADRLGIPKLSDDALLQLDRLLRPSGRPGRASVDCIHNASEFLPESSGLWRYLIAIEIDADQCRSPRRALADLVDLPNSFIVETRLLTAEISNAYVRIGSQPLNLFALSKQVCEYGGYGKVEQLRKWGVICLKMGVSLSFQSKIFLQVREVYAYWLGPFDEEFTSEERLVLEKRCSRPFVKQFFQSPVAHTERNG</sequence>
<dbReference type="Gene3D" id="1.10.150.60">
    <property type="entry name" value="ARID DNA-binding domain"/>
    <property type="match status" value="1"/>
</dbReference>
<feature type="domain" description="ARID" evidence="3">
    <location>
        <begin position="246"/>
        <end position="343"/>
    </location>
</feature>